<protein>
    <recommendedName>
        <fullName evidence="4">Chemotaxis methyl-accepting receptor HlyB-like 4HB MCP domain-containing protein</fullName>
    </recommendedName>
</protein>
<name>A0ABV8U050_9ACTN</name>
<dbReference type="RefSeq" id="WP_380621551.1">
    <property type="nucleotide sequence ID" value="NZ_JBHSDK010000015.1"/>
</dbReference>
<sequence>MSRAVLARLRIGPQRRTVSSVAGRTAVCVLLLALMFGTLAAGTLRSSDALDTIGHGAGRQVIATADLYYALSDADIQVATLLLYKDVGEHRRNTAHTRFEQRRAEVTEALLQAHDLAGDDEAQRETVATIMELYGHYEELASRAVFLAERSDYPSGELPGPVLELYREAEDVMSGQLLPYAYNLALENGTVVRRTYDDVDSSLVLSRITVALTSIAALAGLVWLQLHAARRFRRVLNLGLILATGLTLLYGVTGQIVLSSEREALTEAKVEAFDPAFALARARAVSNSAYGDQIKYFVDPARAQIHAQTYYDKSQTLAYLDSDNLSAYQERVKGTDIAGLDGLLGDALVGDGPSREMAAIFRTLQNADRAMRDSGDIDELKNVQAAYASYEGRLDELMRTHTQRFDDAVADGERAVADFGFLLPAAFLSVIAFIVAGLVPRLREFA</sequence>
<keyword evidence="1" id="KW-1133">Transmembrane helix</keyword>
<accession>A0ABV8U050</accession>
<evidence type="ECO:0000313" key="3">
    <source>
        <dbReference type="Proteomes" id="UP001595823"/>
    </source>
</evidence>
<comment type="caution">
    <text evidence="2">The sequence shown here is derived from an EMBL/GenBank/DDBJ whole genome shotgun (WGS) entry which is preliminary data.</text>
</comment>
<feature type="transmembrane region" description="Helical" evidence="1">
    <location>
        <begin position="204"/>
        <end position="224"/>
    </location>
</feature>
<feature type="transmembrane region" description="Helical" evidence="1">
    <location>
        <begin position="236"/>
        <end position="258"/>
    </location>
</feature>
<dbReference type="EMBL" id="JBHSDK010000015">
    <property type="protein sequence ID" value="MFC4336079.1"/>
    <property type="molecule type" value="Genomic_DNA"/>
</dbReference>
<organism evidence="2 3">
    <name type="scientific">Salininema proteolyticum</name>
    <dbReference type="NCBI Taxonomy" id="1607685"/>
    <lineage>
        <taxon>Bacteria</taxon>
        <taxon>Bacillati</taxon>
        <taxon>Actinomycetota</taxon>
        <taxon>Actinomycetes</taxon>
        <taxon>Glycomycetales</taxon>
        <taxon>Glycomycetaceae</taxon>
        <taxon>Salininema</taxon>
    </lineage>
</organism>
<evidence type="ECO:0000256" key="1">
    <source>
        <dbReference type="SAM" id="Phobius"/>
    </source>
</evidence>
<reference evidence="3" key="1">
    <citation type="journal article" date="2019" name="Int. J. Syst. Evol. Microbiol.">
        <title>The Global Catalogue of Microorganisms (GCM) 10K type strain sequencing project: providing services to taxonomists for standard genome sequencing and annotation.</title>
        <authorList>
            <consortium name="The Broad Institute Genomics Platform"/>
            <consortium name="The Broad Institute Genome Sequencing Center for Infectious Disease"/>
            <person name="Wu L."/>
            <person name="Ma J."/>
        </authorList>
    </citation>
    <scope>NUCLEOTIDE SEQUENCE [LARGE SCALE GENOMIC DNA]</scope>
    <source>
        <strain evidence="3">IBRC-M 10908</strain>
    </source>
</reference>
<gene>
    <name evidence="2" type="ORF">ACFPET_12780</name>
</gene>
<feature type="transmembrane region" description="Helical" evidence="1">
    <location>
        <begin position="419"/>
        <end position="439"/>
    </location>
</feature>
<keyword evidence="3" id="KW-1185">Reference proteome</keyword>
<keyword evidence="1" id="KW-0812">Transmembrane</keyword>
<evidence type="ECO:0000313" key="2">
    <source>
        <dbReference type="EMBL" id="MFC4336079.1"/>
    </source>
</evidence>
<proteinExistence type="predicted"/>
<dbReference type="Proteomes" id="UP001595823">
    <property type="component" value="Unassembled WGS sequence"/>
</dbReference>
<evidence type="ECO:0008006" key="4">
    <source>
        <dbReference type="Google" id="ProtNLM"/>
    </source>
</evidence>
<keyword evidence="1" id="KW-0472">Membrane</keyword>